<accession>U5QIE0</accession>
<comment type="PTM">
    <text evidence="6">Contains an active site 4-methylidene-imidazol-5-one (MIO), which is formed autocatalytically by cyclization and dehydration of residues Ala-Ser-Gly.</text>
</comment>
<dbReference type="FunFam" id="1.20.200.10:FF:000003">
    <property type="entry name" value="Histidine ammonia-lyase"/>
    <property type="match status" value="1"/>
</dbReference>
<evidence type="ECO:0000256" key="1">
    <source>
        <dbReference type="ARBA" id="ARBA00005113"/>
    </source>
</evidence>
<dbReference type="NCBIfam" id="NF006871">
    <property type="entry name" value="PRK09367.1"/>
    <property type="match status" value="1"/>
</dbReference>
<name>U5QIE0_GLOK1</name>
<dbReference type="Gene3D" id="1.10.275.10">
    <property type="entry name" value="Fumarase/aspartase (N-terminal domain)"/>
    <property type="match status" value="1"/>
</dbReference>
<evidence type="ECO:0000256" key="7">
    <source>
        <dbReference type="RuleBase" id="RU003954"/>
    </source>
</evidence>
<dbReference type="GO" id="GO:0005737">
    <property type="term" value="C:cytoplasm"/>
    <property type="evidence" value="ECO:0007669"/>
    <property type="project" value="UniProtKB-SubCell"/>
</dbReference>
<dbReference type="Gene3D" id="1.20.200.10">
    <property type="entry name" value="Fumarase/aspartase (Central domain)"/>
    <property type="match status" value="1"/>
</dbReference>
<dbReference type="RefSeq" id="WP_023173943.1">
    <property type="nucleotide sequence ID" value="NC_022600.1"/>
</dbReference>
<evidence type="ECO:0000256" key="4">
    <source>
        <dbReference type="ARBA" id="ARBA00023239"/>
    </source>
</evidence>
<dbReference type="Pfam" id="PF00221">
    <property type="entry name" value="Lyase_aromatic"/>
    <property type="match status" value="1"/>
</dbReference>
<dbReference type="InterPro" id="IPR024083">
    <property type="entry name" value="Fumarase/histidase_N"/>
</dbReference>
<evidence type="ECO:0000256" key="6">
    <source>
        <dbReference type="HAMAP-Rule" id="MF_00229"/>
    </source>
</evidence>
<keyword evidence="11" id="KW-1185">Reference proteome</keyword>
<dbReference type="eggNOG" id="COG2986">
    <property type="taxonomic scope" value="Bacteria"/>
</dbReference>
<comment type="catalytic activity">
    <reaction evidence="5 6 8">
        <text>L-histidine = trans-urocanate + NH4(+)</text>
        <dbReference type="Rhea" id="RHEA:21232"/>
        <dbReference type="ChEBI" id="CHEBI:17771"/>
        <dbReference type="ChEBI" id="CHEBI:28938"/>
        <dbReference type="ChEBI" id="CHEBI:57595"/>
        <dbReference type="EC" id="4.3.1.3"/>
    </reaction>
</comment>
<reference evidence="10 11" key="1">
    <citation type="journal article" date="2013" name="PLoS ONE">
        <title>Cultivation and Complete Genome Sequencing of Gloeobacter kilaueensis sp. nov., from a Lava Cave in Kilauea Caldera, Hawai'i.</title>
        <authorList>
            <person name="Saw J.H."/>
            <person name="Schatz M."/>
            <person name="Brown M.V."/>
            <person name="Kunkel D.D."/>
            <person name="Foster J.S."/>
            <person name="Shick H."/>
            <person name="Christensen S."/>
            <person name="Hou S."/>
            <person name="Wan X."/>
            <person name="Donachie S.P."/>
        </authorList>
    </citation>
    <scope>NUCLEOTIDE SEQUENCE [LARGE SCALE GENOMIC DNA]</scope>
    <source>
        <strain evidence="11">JS</strain>
    </source>
</reference>
<dbReference type="EC" id="4.3.1.3" evidence="2 6"/>
<evidence type="ECO:0000256" key="3">
    <source>
        <dbReference type="ARBA" id="ARBA00022808"/>
    </source>
</evidence>
<dbReference type="KEGG" id="glj:GKIL_2511"/>
<dbReference type="NCBIfam" id="TIGR01225">
    <property type="entry name" value="hutH"/>
    <property type="match status" value="1"/>
</dbReference>
<evidence type="ECO:0000313" key="10">
    <source>
        <dbReference type="EMBL" id="AGY58757.1"/>
    </source>
</evidence>
<keyword evidence="6" id="KW-0963">Cytoplasm</keyword>
<feature type="modified residue" description="2,3-didehydroalanine (Ser)" evidence="6">
    <location>
        <position position="144"/>
    </location>
</feature>
<dbReference type="GO" id="GO:0019557">
    <property type="term" value="P:L-histidine catabolic process to glutamate and formate"/>
    <property type="evidence" value="ECO:0007669"/>
    <property type="project" value="UniProtKB-UniPathway"/>
</dbReference>
<dbReference type="PANTHER" id="PTHR10362">
    <property type="entry name" value="HISTIDINE AMMONIA-LYASE"/>
    <property type="match status" value="1"/>
</dbReference>
<keyword evidence="3 6" id="KW-0369">Histidine metabolism</keyword>
<dbReference type="InterPro" id="IPR005921">
    <property type="entry name" value="HutH"/>
</dbReference>
<evidence type="ECO:0000256" key="9">
    <source>
        <dbReference type="RuleBase" id="RU004480"/>
    </source>
</evidence>
<dbReference type="InterPro" id="IPR022313">
    <property type="entry name" value="Phe/His_NH3-lyase_AS"/>
</dbReference>
<dbReference type="PROSITE" id="PS00488">
    <property type="entry name" value="PAL_HISTIDASE"/>
    <property type="match status" value="1"/>
</dbReference>
<dbReference type="STRING" id="1183438.GKIL_2511"/>
<comment type="subcellular location">
    <subcellularLocation>
        <location evidence="6 9">Cytoplasm</location>
    </subcellularLocation>
</comment>
<dbReference type="FunFam" id="1.10.275.10:FF:000005">
    <property type="entry name" value="Histidine ammonia-lyase"/>
    <property type="match status" value="1"/>
</dbReference>
<keyword evidence="4 6" id="KW-0456">Lyase</keyword>
<feature type="cross-link" description="5-imidazolinone (Ala-Gly)" evidence="6">
    <location>
        <begin position="143"/>
        <end position="145"/>
    </location>
</feature>
<dbReference type="Proteomes" id="UP000017396">
    <property type="component" value="Chromosome"/>
</dbReference>
<gene>
    <name evidence="6 10" type="primary">hutH</name>
    <name evidence="10" type="ORF">GKIL_2511</name>
</gene>
<evidence type="ECO:0000256" key="5">
    <source>
        <dbReference type="ARBA" id="ARBA00049269"/>
    </source>
</evidence>
<comment type="similarity">
    <text evidence="6 7">Belongs to the PAL/histidase family.</text>
</comment>
<dbReference type="OrthoDB" id="9806955at2"/>
<protein>
    <recommendedName>
        <fullName evidence="2 6">Histidine ammonia-lyase</fullName>
        <shortName evidence="6">Histidase</shortName>
        <ecNumber evidence="2 6">4.3.1.3</ecNumber>
    </recommendedName>
</protein>
<proteinExistence type="inferred from homology"/>
<organism evidence="10 11">
    <name type="scientific">Gloeobacter kilaueensis (strain ATCC BAA-2537 / CCAP 1431/1 / ULC 316 / JS1)</name>
    <dbReference type="NCBI Taxonomy" id="1183438"/>
    <lineage>
        <taxon>Bacteria</taxon>
        <taxon>Bacillati</taxon>
        <taxon>Cyanobacteriota</taxon>
        <taxon>Cyanophyceae</taxon>
        <taxon>Gloeobacterales</taxon>
        <taxon>Gloeobacteraceae</taxon>
        <taxon>Gloeobacter</taxon>
    </lineage>
</organism>
<sequence>MVPVQLDGVQLTIADVVRVARGREPVEIDERAFQRVMRSRAYVEQLVRSGQTVYGVTTGFGYFKNRAIGQEATEQLQYNLLLSHAAGVGVPLEREVVRAMLLLRANALACGYSGVRPETLQLLVAMLNRGVHPVIPSQGSVGASGDLAPLAHLALVLVGEGEAEVEGEILPGRVALERRGLAPIRLKAKEGLALINGTQVMSAIAALCLERSTHLLRIADIACAMTLEATLGSRQPYLPHFQRLRPHPGQLASARNLLKLTEDSRLIASHAGCDRIQDAYSLRCAPQVHGASRDAVAYAGEVVTIELNSATDNPLIFADEQQVLTGGHFHGQPVALAMDFLAIALSELANISERRTERLVNSTYSNGLPMFLAEAGGLHSGYMVAQYTAAALVSENKVLAHPASVDSIPTSAGQEDHVSMGTIAARKAVTVCDNCERVLAIELLCAAQGLDFRRDLPPGTGSRAAHAALRKVVPRLEVDRLVSADIERVRQLVATGELLSAVEQVCGPLE</sequence>
<dbReference type="PATRIC" id="fig|1183438.3.peg.2472"/>
<comment type="pathway">
    <text evidence="1 6 8">Amino-acid degradation; L-histidine degradation into L-glutamate; N-formimidoyl-L-glutamate from L-histidine: step 1/3.</text>
</comment>
<dbReference type="AlphaFoldDB" id="U5QIE0"/>
<dbReference type="InterPro" id="IPR001106">
    <property type="entry name" value="Aromatic_Lyase"/>
</dbReference>
<dbReference type="HAMAP" id="MF_00229">
    <property type="entry name" value="His_ammonia_lyase"/>
    <property type="match status" value="1"/>
</dbReference>
<dbReference type="InterPro" id="IPR008948">
    <property type="entry name" value="L-Aspartase-like"/>
</dbReference>
<dbReference type="EMBL" id="CP003587">
    <property type="protein sequence ID" value="AGY58757.1"/>
    <property type="molecule type" value="Genomic_DNA"/>
</dbReference>
<evidence type="ECO:0000256" key="8">
    <source>
        <dbReference type="RuleBase" id="RU004479"/>
    </source>
</evidence>
<dbReference type="HOGENOM" id="CLU_014801_4_0_3"/>
<evidence type="ECO:0000313" key="11">
    <source>
        <dbReference type="Proteomes" id="UP000017396"/>
    </source>
</evidence>
<evidence type="ECO:0000256" key="2">
    <source>
        <dbReference type="ARBA" id="ARBA00012994"/>
    </source>
</evidence>
<dbReference type="GO" id="GO:0004397">
    <property type="term" value="F:histidine ammonia-lyase activity"/>
    <property type="evidence" value="ECO:0007669"/>
    <property type="project" value="UniProtKB-UniRule"/>
</dbReference>
<dbReference type="GO" id="GO:0019556">
    <property type="term" value="P:L-histidine catabolic process to glutamate and formamide"/>
    <property type="evidence" value="ECO:0007669"/>
    <property type="project" value="UniProtKB-UniPathway"/>
</dbReference>
<dbReference type="CDD" id="cd00332">
    <property type="entry name" value="PAL-HAL"/>
    <property type="match status" value="1"/>
</dbReference>
<dbReference type="SUPFAM" id="SSF48557">
    <property type="entry name" value="L-aspartase-like"/>
    <property type="match status" value="1"/>
</dbReference>
<dbReference type="UniPathway" id="UPA00379">
    <property type="reaction ID" value="UER00549"/>
</dbReference>